<keyword evidence="5 8" id="KW-0238">DNA-binding</keyword>
<dbReference type="InterPro" id="IPR041562">
    <property type="entry name" value="MCM_lid"/>
</dbReference>
<dbReference type="GO" id="GO:0042555">
    <property type="term" value="C:MCM complex"/>
    <property type="evidence" value="ECO:0007669"/>
    <property type="project" value="TreeGrafter"/>
</dbReference>
<evidence type="ECO:0000313" key="10">
    <source>
        <dbReference type="EMBL" id="KAL0265609.1"/>
    </source>
</evidence>
<dbReference type="GO" id="GO:0017116">
    <property type="term" value="F:single-stranded DNA helicase activity"/>
    <property type="evidence" value="ECO:0007669"/>
    <property type="project" value="TreeGrafter"/>
</dbReference>
<dbReference type="Pfam" id="PF17855">
    <property type="entry name" value="MCM_lid"/>
    <property type="match status" value="1"/>
</dbReference>
<comment type="subcellular location">
    <subcellularLocation>
        <location evidence="1">Nucleus</location>
    </subcellularLocation>
</comment>
<evidence type="ECO:0000256" key="7">
    <source>
        <dbReference type="ARBA" id="ARBA00042306"/>
    </source>
</evidence>
<dbReference type="InterPro" id="IPR003593">
    <property type="entry name" value="AAA+_ATPase"/>
</dbReference>
<dbReference type="InterPro" id="IPR056875">
    <property type="entry name" value="MCM8/REC_WHD"/>
</dbReference>
<reference evidence="10" key="1">
    <citation type="journal article" date="2024" name="Gigascience">
        <title>Chromosome-level genome of the poultry shaft louse Menopon gallinae provides insight into the host-switching and adaptive evolution of parasitic lice.</title>
        <authorList>
            <person name="Xu Y."/>
            <person name="Ma L."/>
            <person name="Liu S."/>
            <person name="Liang Y."/>
            <person name="Liu Q."/>
            <person name="He Z."/>
            <person name="Tian L."/>
            <person name="Duan Y."/>
            <person name="Cai W."/>
            <person name="Li H."/>
            <person name="Song F."/>
        </authorList>
    </citation>
    <scope>NUCLEOTIDE SEQUENCE</scope>
    <source>
        <strain evidence="10">Cailab_2023a</strain>
    </source>
</reference>
<gene>
    <name evidence="10" type="ORF">PYX00_011322</name>
</gene>
<evidence type="ECO:0000256" key="6">
    <source>
        <dbReference type="ARBA" id="ARBA00023242"/>
    </source>
</evidence>
<evidence type="ECO:0000256" key="1">
    <source>
        <dbReference type="ARBA" id="ARBA00004123"/>
    </source>
</evidence>
<evidence type="ECO:0000256" key="5">
    <source>
        <dbReference type="ARBA" id="ARBA00023125"/>
    </source>
</evidence>
<dbReference type="PRINTS" id="PR01657">
    <property type="entry name" value="MCMFAMILY"/>
</dbReference>
<dbReference type="Gene3D" id="3.40.50.300">
    <property type="entry name" value="P-loop containing nucleotide triphosphate hydrolases"/>
    <property type="match status" value="1"/>
</dbReference>
<dbReference type="InterPro" id="IPR001208">
    <property type="entry name" value="MCM_dom"/>
</dbReference>
<dbReference type="PROSITE" id="PS50051">
    <property type="entry name" value="MCM_2"/>
    <property type="match status" value="1"/>
</dbReference>
<proteinExistence type="inferred from homology"/>
<dbReference type="AlphaFoldDB" id="A0AAW2H772"/>
<organism evidence="10">
    <name type="scientific">Menopon gallinae</name>
    <name type="common">poultry shaft louse</name>
    <dbReference type="NCBI Taxonomy" id="328185"/>
    <lineage>
        <taxon>Eukaryota</taxon>
        <taxon>Metazoa</taxon>
        <taxon>Ecdysozoa</taxon>
        <taxon>Arthropoda</taxon>
        <taxon>Hexapoda</taxon>
        <taxon>Insecta</taxon>
        <taxon>Pterygota</taxon>
        <taxon>Neoptera</taxon>
        <taxon>Paraneoptera</taxon>
        <taxon>Psocodea</taxon>
        <taxon>Troctomorpha</taxon>
        <taxon>Phthiraptera</taxon>
        <taxon>Amblycera</taxon>
        <taxon>Menoponidae</taxon>
        <taxon>Menopon</taxon>
    </lineage>
</organism>
<dbReference type="GO" id="GO:0005634">
    <property type="term" value="C:nucleus"/>
    <property type="evidence" value="ECO:0007669"/>
    <property type="project" value="UniProtKB-SubCell"/>
</dbReference>
<dbReference type="InterPro" id="IPR027417">
    <property type="entry name" value="P-loop_NTPase"/>
</dbReference>
<dbReference type="GO" id="GO:0006310">
    <property type="term" value="P:DNA recombination"/>
    <property type="evidence" value="ECO:0007669"/>
    <property type="project" value="UniProtKB-ARBA"/>
</dbReference>
<comment type="caution">
    <text evidence="10">The sequence shown here is derived from an EMBL/GenBank/DDBJ whole genome shotgun (WGS) entry which is preliminary data.</text>
</comment>
<sequence length="414" mass="46116">MLSFVKISDMSKMPGLLCSLVHSVFPEIFGNEIIKAGLVLAMFGGSEKFAGESKVRGEIHVLIIGDPGLGKSKMLLSVCGVLPKSTYVCGNFTTTAGLTISLTHDPVSGDFIAEAGALVLSDNGVCCLDEFDKIENHRSLYEVMEQQRVTVAKGGVVCSVPTRTTVVAATNPKFGHFKRDRSLKQNIKFDSALLSRFDLVFVLQDNLDEGHNLDISNYILSNNRGFTGTQTSSDFILSRLRQDPFLEGLKRKEETAIFSIDVLREYISYAKSSVSPVLSRQARELLKSFYLSIRKSQDVTIRDLESLIRLCEARAKTELRSIATKKDAEFVVELFKRSMFKETGSEKRSRGGFKGFLEILKTKSREARQNVFTMEELGEFMSRAGIEKPTHEFIDTLNSKGVLLKKGRDAYQLL</sequence>
<dbReference type="CDD" id="cd22247">
    <property type="entry name" value="MCM8_WHD"/>
    <property type="match status" value="1"/>
</dbReference>
<dbReference type="Pfam" id="PF25051">
    <property type="entry name" value="WHD_MCM8"/>
    <property type="match status" value="1"/>
</dbReference>
<dbReference type="EMBL" id="JARGDH010000006">
    <property type="protein sequence ID" value="KAL0265609.1"/>
    <property type="molecule type" value="Genomic_DNA"/>
</dbReference>
<keyword evidence="3 8" id="KW-0547">Nucleotide-binding</keyword>
<dbReference type="InterPro" id="IPR031327">
    <property type="entry name" value="MCM"/>
</dbReference>
<accession>A0AAW2H772</accession>
<evidence type="ECO:0000259" key="9">
    <source>
        <dbReference type="PROSITE" id="PS50051"/>
    </source>
</evidence>
<evidence type="ECO:0000256" key="4">
    <source>
        <dbReference type="ARBA" id="ARBA00022840"/>
    </source>
</evidence>
<comment type="similarity">
    <text evidence="2 8">Belongs to the MCM family.</text>
</comment>
<keyword evidence="6" id="KW-0539">Nucleus</keyword>
<evidence type="ECO:0000256" key="8">
    <source>
        <dbReference type="RuleBase" id="RU004070"/>
    </source>
</evidence>
<keyword evidence="4 8" id="KW-0067">ATP-binding</keyword>
<name>A0AAW2H772_9NEOP</name>
<evidence type="ECO:0000256" key="2">
    <source>
        <dbReference type="ARBA" id="ARBA00008010"/>
    </source>
</evidence>
<dbReference type="SMART" id="SM00350">
    <property type="entry name" value="MCM"/>
    <property type="match status" value="1"/>
</dbReference>
<protein>
    <recommendedName>
        <fullName evidence="7">Minichromosome maintenance 8</fullName>
    </recommendedName>
</protein>
<dbReference type="PANTHER" id="PTHR11630:SF47">
    <property type="entry name" value="DNA HELICASE MCM8"/>
    <property type="match status" value="1"/>
</dbReference>
<dbReference type="SMART" id="SM00382">
    <property type="entry name" value="AAA"/>
    <property type="match status" value="1"/>
</dbReference>
<dbReference type="GO" id="GO:0003697">
    <property type="term" value="F:single-stranded DNA binding"/>
    <property type="evidence" value="ECO:0007669"/>
    <property type="project" value="TreeGrafter"/>
</dbReference>
<dbReference type="PANTHER" id="PTHR11630">
    <property type="entry name" value="DNA REPLICATION LICENSING FACTOR MCM FAMILY MEMBER"/>
    <property type="match status" value="1"/>
</dbReference>
<evidence type="ECO:0000256" key="3">
    <source>
        <dbReference type="ARBA" id="ARBA00022741"/>
    </source>
</evidence>
<feature type="domain" description="MCM C-terminal AAA(+) ATPase" evidence="9">
    <location>
        <begin position="16"/>
        <end position="219"/>
    </location>
</feature>
<dbReference type="GO" id="GO:0005524">
    <property type="term" value="F:ATP binding"/>
    <property type="evidence" value="ECO:0007669"/>
    <property type="project" value="UniProtKB-KW"/>
</dbReference>
<dbReference type="SUPFAM" id="SSF52540">
    <property type="entry name" value="P-loop containing nucleoside triphosphate hydrolases"/>
    <property type="match status" value="1"/>
</dbReference>
<dbReference type="Pfam" id="PF00493">
    <property type="entry name" value="MCM"/>
    <property type="match status" value="1"/>
</dbReference>